<dbReference type="EMBL" id="LGAV01000002">
    <property type="protein sequence ID" value="KOS15554.1"/>
    <property type="molecule type" value="Genomic_DNA"/>
</dbReference>
<proteinExistence type="predicted"/>
<evidence type="ECO:0000256" key="1">
    <source>
        <dbReference type="ARBA" id="ARBA00022574"/>
    </source>
</evidence>
<feature type="repeat" description="WD" evidence="5">
    <location>
        <begin position="50"/>
        <end position="82"/>
    </location>
</feature>
<keyword evidence="4" id="KW-0508">mRNA splicing</keyword>
<sequence length="357" mass="38258">MADKRKAPPLGGGELMLSKRARQGPSSDGYALIHRQDRTSSLAAPVMALTEAHTAEILDVKFAPDGFTIAAASCDRTISLWETFGEHRNIGQLAGHKNAVTCLAWVSVSGDDRLLVSGSADGTLVLWKTSTGERIRRLRGHRGIVNSVACTRSGDGCIASASDDGRVLFWDLESRYPISSLELGYPVTCVEFSDDAAQLFVGGVDNAIHVIDLATKERVYSLLGHTNSVTSLSLSRTGTHLLSCGLDDTVRVWDVRPYAAPKVDAKGNARLHRTLLGMASGFENLLLKAAWSPDGECVACGGADHTSNIWNVEKGTLLFKLPGHRGTCTAVDFHPREPILVSASTDCTMLLGELDSD</sequence>
<reference evidence="7 8" key="1">
    <citation type="submission" date="2015-07" db="EMBL/GenBank/DDBJ databases">
        <title>Draft Genome Sequence of Malassezia furfur CBS1878 and Malassezia pachydermatis CBS1879.</title>
        <authorList>
            <person name="Triana S."/>
            <person name="Ohm R."/>
            <person name="Gonzalez A."/>
            <person name="DeCock H."/>
            <person name="Restrepo S."/>
            <person name="Celis A."/>
        </authorList>
    </citation>
    <scope>NUCLEOTIDE SEQUENCE [LARGE SCALE GENOMIC DNA]</scope>
    <source>
        <strain evidence="7 8">CBS 1879</strain>
    </source>
</reference>
<evidence type="ECO:0000256" key="6">
    <source>
        <dbReference type="SAM" id="MobiDB-lite"/>
    </source>
</evidence>
<dbReference type="GeneID" id="28728996"/>
<feature type="repeat" description="WD" evidence="5">
    <location>
        <begin position="138"/>
        <end position="180"/>
    </location>
</feature>
<dbReference type="CDD" id="cd00200">
    <property type="entry name" value="WD40"/>
    <property type="match status" value="1"/>
</dbReference>
<evidence type="ECO:0000256" key="3">
    <source>
        <dbReference type="ARBA" id="ARBA00022737"/>
    </source>
</evidence>
<comment type="caution">
    <text evidence="7">The sequence shown here is derived from an EMBL/GenBank/DDBJ whole genome shotgun (WGS) entry which is preliminary data.</text>
</comment>
<keyword evidence="3" id="KW-0677">Repeat</keyword>
<dbReference type="PANTHER" id="PTHR44006">
    <property type="entry name" value="U5 SMALL NUCLEAR RIBONUCLEOPROTEIN 40 KDA PROTEIN"/>
    <property type="match status" value="1"/>
</dbReference>
<dbReference type="GO" id="GO:0008380">
    <property type="term" value="P:RNA splicing"/>
    <property type="evidence" value="ECO:0007669"/>
    <property type="project" value="UniProtKB-KW"/>
</dbReference>
<dbReference type="GO" id="GO:0071013">
    <property type="term" value="C:catalytic step 2 spliceosome"/>
    <property type="evidence" value="ECO:0007669"/>
    <property type="project" value="TreeGrafter"/>
</dbReference>
<dbReference type="PROSITE" id="PS00678">
    <property type="entry name" value="WD_REPEATS_1"/>
    <property type="match status" value="2"/>
</dbReference>
<dbReference type="Pfam" id="PF00400">
    <property type="entry name" value="WD40"/>
    <property type="match status" value="7"/>
</dbReference>
<dbReference type="GO" id="GO:0006397">
    <property type="term" value="P:mRNA processing"/>
    <property type="evidence" value="ECO:0007669"/>
    <property type="project" value="UniProtKB-KW"/>
</dbReference>
<dbReference type="STRING" id="77020.A0A0M8MW60"/>
<feature type="repeat" description="WD" evidence="5">
    <location>
        <begin position="321"/>
        <end position="357"/>
    </location>
</feature>
<dbReference type="AlphaFoldDB" id="A0A0M8MW60"/>
<dbReference type="GO" id="GO:0003723">
    <property type="term" value="F:RNA binding"/>
    <property type="evidence" value="ECO:0007669"/>
    <property type="project" value="TreeGrafter"/>
</dbReference>
<dbReference type="InterPro" id="IPR001680">
    <property type="entry name" value="WD40_rpt"/>
</dbReference>
<gene>
    <name evidence="7" type="ORF">Malapachy_2633</name>
</gene>
<dbReference type="Gene3D" id="2.130.10.10">
    <property type="entry name" value="YVTN repeat-like/Quinoprotein amine dehydrogenase"/>
    <property type="match status" value="1"/>
</dbReference>
<dbReference type="SMART" id="SM00320">
    <property type="entry name" value="WD40"/>
    <property type="match status" value="7"/>
</dbReference>
<dbReference type="OrthoDB" id="1068471at2759"/>
<dbReference type="PROSITE" id="PS50082">
    <property type="entry name" value="WD_REPEATS_2"/>
    <property type="match status" value="6"/>
</dbReference>
<feature type="repeat" description="WD" evidence="5">
    <location>
        <begin position="279"/>
        <end position="320"/>
    </location>
</feature>
<evidence type="ECO:0000256" key="2">
    <source>
        <dbReference type="ARBA" id="ARBA00022664"/>
    </source>
</evidence>
<evidence type="ECO:0000256" key="5">
    <source>
        <dbReference type="PROSITE-ProRule" id="PRU00221"/>
    </source>
</evidence>
<evidence type="ECO:0000313" key="8">
    <source>
        <dbReference type="Proteomes" id="UP000037751"/>
    </source>
</evidence>
<accession>A0A0M8MW60</accession>
<dbReference type="Proteomes" id="UP000037751">
    <property type="component" value="Unassembled WGS sequence"/>
</dbReference>
<dbReference type="VEuPathDB" id="FungiDB:Malapachy_2633"/>
<dbReference type="SUPFAM" id="SSF50978">
    <property type="entry name" value="WD40 repeat-like"/>
    <property type="match status" value="1"/>
</dbReference>
<feature type="repeat" description="WD" evidence="5">
    <location>
        <begin position="93"/>
        <end position="137"/>
    </location>
</feature>
<dbReference type="PRINTS" id="PR00320">
    <property type="entry name" value="GPROTEINBRPT"/>
</dbReference>
<dbReference type="InterPro" id="IPR015943">
    <property type="entry name" value="WD40/YVTN_repeat-like_dom_sf"/>
</dbReference>
<evidence type="ECO:0000313" key="7">
    <source>
        <dbReference type="EMBL" id="KOS15554.1"/>
    </source>
</evidence>
<feature type="repeat" description="WD" evidence="5">
    <location>
        <begin position="222"/>
        <end position="256"/>
    </location>
</feature>
<dbReference type="InterPro" id="IPR036322">
    <property type="entry name" value="WD40_repeat_dom_sf"/>
</dbReference>
<feature type="region of interest" description="Disordered" evidence="6">
    <location>
        <begin position="1"/>
        <end position="23"/>
    </location>
</feature>
<dbReference type="InterPro" id="IPR020472">
    <property type="entry name" value="WD40_PAC1"/>
</dbReference>
<keyword evidence="1 5" id="KW-0853">WD repeat</keyword>
<dbReference type="PROSITE" id="PS50294">
    <property type="entry name" value="WD_REPEATS_REGION"/>
    <property type="match status" value="5"/>
</dbReference>
<keyword evidence="2" id="KW-0507">mRNA processing</keyword>
<dbReference type="RefSeq" id="XP_017993186.1">
    <property type="nucleotide sequence ID" value="XM_018137121.1"/>
</dbReference>
<dbReference type="PANTHER" id="PTHR44006:SF1">
    <property type="entry name" value="U5 SMALL NUCLEAR RIBONUCLEOPROTEIN 40 KDA PROTEIN"/>
    <property type="match status" value="1"/>
</dbReference>
<protein>
    <submittedName>
        <fullName evidence="7">U5 snrnp complex subunit</fullName>
    </submittedName>
</protein>
<keyword evidence="8" id="KW-1185">Reference proteome</keyword>
<evidence type="ECO:0000256" key="4">
    <source>
        <dbReference type="ARBA" id="ARBA00023187"/>
    </source>
</evidence>
<dbReference type="InterPro" id="IPR019775">
    <property type="entry name" value="WD40_repeat_CS"/>
</dbReference>
<name>A0A0M8MW60_9BASI</name>
<organism evidence="7 8">
    <name type="scientific">Malassezia pachydermatis</name>
    <dbReference type="NCBI Taxonomy" id="77020"/>
    <lineage>
        <taxon>Eukaryota</taxon>
        <taxon>Fungi</taxon>
        <taxon>Dikarya</taxon>
        <taxon>Basidiomycota</taxon>
        <taxon>Ustilaginomycotina</taxon>
        <taxon>Malasseziomycetes</taxon>
        <taxon>Malasseziales</taxon>
        <taxon>Malasseziaceae</taxon>
        <taxon>Malassezia</taxon>
    </lineage>
</organism>
<dbReference type="InterPro" id="IPR052234">
    <property type="entry name" value="U5_snRNP_Component"/>
</dbReference>